<keyword evidence="1" id="KW-1133">Transmembrane helix</keyword>
<evidence type="ECO:0000313" key="2">
    <source>
        <dbReference type="EnsemblMetazoa" id="GAUT015641-PA"/>
    </source>
</evidence>
<evidence type="ECO:0000313" key="3">
    <source>
        <dbReference type="Proteomes" id="UP000078200"/>
    </source>
</evidence>
<keyword evidence="1" id="KW-0472">Membrane</keyword>
<feature type="transmembrane region" description="Helical" evidence="1">
    <location>
        <begin position="57"/>
        <end position="80"/>
    </location>
</feature>
<evidence type="ECO:0000256" key="1">
    <source>
        <dbReference type="SAM" id="Phobius"/>
    </source>
</evidence>
<sequence>MTEEGVASGILNPSKDDFANTGLELYYEYFERTKGQLEKFKKQVIMEKQTPAGAIEVFVAIELIAMFGALSLGLGVGLFLKTLNKHFLKKEEEEEDDEEEDDENQPFQLVCVFLL</sequence>
<accession>A0A1A9UUF7</accession>
<dbReference type="EnsemblMetazoa" id="GAUT015641-RA">
    <property type="protein sequence ID" value="GAUT015641-PA"/>
    <property type="gene ID" value="GAUT015641"/>
</dbReference>
<dbReference type="VEuPathDB" id="VectorBase:GAUT015641"/>
<name>A0A1A9UUF7_GLOAU</name>
<protein>
    <submittedName>
        <fullName evidence="2">Uncharacterized protein</fullName>
    </submittedName>
</protein>
<keyword evidence="1" id="KW-0812">Transmembrane</keyword>
<organism evidence="2 3">
    <name type="scientific">Glossina austeni</name>
    <name type="common">Savannah tsetse fly</name>
    <dbReference type="NCBI Taxonomy" id="7395"/>
    <lineage>
        <taxon>Eukaryota</taxon>
        <taxon>Metazoa</taxon>
        <taxon>Ecdysozoa</taxon>
        <taxon>Arthropoda</taxon>
        <taxon>Hexapoda</taxon>
        <taxon>Insecta</taxon>
        <taxon>Pterygota</taxon>
        <taxon>Neoptera</taxon>
        <taxon>Endopterygota</taxon>
        <taxon>Diptera</taxon>
        <taxon>Brachycera</taxon>
        <taxon>Muscomorpha</taxon>
        <taxon>Hippoboscoidea</taxon>
        <taxon>Glossinidae</taxon>
        <taxon>Glossina</taxon>
    </lineage>
</organism>
<dbReference type="Proteomes" id="UP000078200">
    <property type="component" value="Unassembled WGS sequence"/>
</dbReference>
<dbReference type="AlphaFoldDB" id="A0A1A9UUF7"/>
<keyword evidence="3" id="KW-1185">Reference proteome</keyword>
<reference evidence="2" key="1">
    <citation type="submission" date="2020-05" db="UniProtKB">
        <authorList>
            <consortium name="EnsemblMetazoa"/>
        </authorList>
    </citation>
    <scope>IDENTIFICATION</scope>
    <source>
        <strain evidence="2">TTRI</strain>
    </source>
</reference>
<proteinExistence type="predicted"/>